<keyword evidence="4" id="KW-1185">Reference proteome</keyword>
<feature type="transmembrane region" description="Helical" evidence="1">
    <location>
        <begin position="208"/>
        <end position="229"/>
    </location>
</feature>
<gene>
    <name evidence="3" type="ORF">GCM10011614_28210</name>
</gene>
<comment type="caution">
    <text evidence="3">The sequence shown here is derived from an EMBL/GenBank/DDBJ whole genome shotgun (WGS) entry which is preliminary data.</text>
</comment>
<reference evidence="3" key="1">
    <citation type="journal article" date="2014" name="Int. J. Syst. Evol. Microbiol.">
        <title>Complete genome sequence of Corynebacterium casei LMG S-19264T (=DSM 44701T), isolated from a smear-ripened cheese.</title>
        <authorList>
            <consortium name="US DOE Joint Genome Institute (JGI-PGF)"/>
            <person name="Walter F."/>
            <person name="Albersmeier A."/>
            <person name="Kalinowski J."/>
            <person name="Ruckert C."/>
        </authorList>
    </citation>
    <scope>NUCLEOTIDE SEQUENCE</scope>
    <source>
        <strain evidence="3">KCTC 32255</strain>
    </source>
</reference>
<dbReference type="Proteomes" id="UP000648075">
    <property type="component" value="Unassembled WGS sequence"/>
</dbReference>
<keyword evidence="1" id="KW-1133">Transmembrane helix</keyword>
<feature type="transmembrane region" description="Helical" evidence="1">
    <location>
        <begin position="388"/>
        <end position="405"/>
    </location>
</feature>
<proteinExistence type="predicted"/>
<feature type="domain" description="DUF4178" evidence="2">
    <location>
        <begin position="44"/>
        <end position="168"/>
    </location>
</feature>
<keyword evidence="1" id="KW-0812">Transmembrane</keyword>
<dbReference type="AlphaFoldDB" id="A0A918UI72"/>
<evidence type="ECO:0000259" key="2">
    <source>
        <dbReference type="Pfam" id="PF13785"/>
    </source>
</evidence>
<protein>
    <recommendedName>
        <fullName evidence="2">DUF4178 domain-containing protein</fullName>
    </recommendedName>
</protein>
<organism evidence="3 4">
    <name type="scientific">Novosphingobium colocasiae</name>
    <dbReference type="NCBI Taxonomy" id="1256513"/>
    <lineage>
        <taxon>Bacteria</taxon>
        <taxon>Pseudomonadati</taxon>
        <taxon>Pseudomonadota</taxon>
        <taxon>Alphaproteobacteria</taxon>
        <taxon>Sphingomonadales</taxon>
        <taxon>Sphingomonadaceae</taxon>
        <taxon>Novosphingobium</taxon>
    </lineage>
</organism>
<dbReference type="Pfam" id="PF13785">
    <property type="entry name" value="DUF4178"/>
    <property type="match status" value="1"/>
</dbReference>
<keyword evidence="1" id="KW-0472">Membrane</keyword>
<evidence type="ECO:0000256" key="1">
    <source>
        <dbReference type="SAM" id="Phobius"/>
    </source>
</evidence>
<sequence length="410" mass="45108">MARATGYAVTLGCAHCGSALDATRPEVELIARHKRAVAKFPLALGKRGYLFDQYWDVIGALKRKDALDIWNEYLLFNPYVGYRWLVEYKGDWQFGTMVLDVPEADADGIVWRGERFTSAGPDQQVTATCVIGEFYWRIKAGDQVRCVSFERGDVSLSCEVTDEEVNWTQLVPIAAREVQTAFAIDGRKMPGRRFAQQAHAATGAADDLLAMFAVAGIGAFLALVVMLLLAGPVSRTVGSVNAPYGKTREGVLIGTLEIKRDWQLVSLKAQGQDFDNRWVDIDYSLVDRRTGQAIGGYGLAERYSGVDSDGSWVEGSRGAETLLGHVPRGTYDLYVDAEAHAWPIDATLNPDGSVSMPPDGSQLSTWAQPDAITMTIVAETGALPSGNWWTVLVLLLAWPMAILWWRHEND</sequence>
<reference evidence="3" key="2">
    <citation type="submission" date="2020-09" db="EMBL/GenBank/DDBJ databases">
        <authorList>
            <person name="Sun Q."/>
            <person name="Kim S."/>
        </authorList>
    </citation>
    <scope>NUCLEOTIDE SEQUENCE</scope>
    <source>
        <strain evidence="3">KCTC 32255</strain>
    </source>
</reference>
<accession>A0A918UI72</accession>
<evidence type="ECO:0000313" key="3">
    <source>
        <dbReference type="EMBL" id="GGZ11544.1"/>
    </source>
</evidence>
<evidence type="ECO:0000313" key="4">
    <source>
        <dbReference type="Proteomes" id="UP000648075"/>
    </source>
</evidence>
<name>A0A918UI72_9SPHN</name>
<dbReference type="InterPro" id="IPR025235">
    <property type="entry name" value="DUF4178"/>
</dbReference>
<dbReference type="EMBL" id="BMZA01000012">
    <property type="protein sequence ID" value="GGZ11544.1"/>
    <property type="molecule type" value="Genomic_DNA"/>
</dbReference>